<protein>
    <submittedName>
        <fullName evidence="1">Uncharacterized protein</fullName>
    </submittedName>
</protein>
<comment type="caution">
    <text evidence="1">The sequence shown here is derived from an EMBL/GenBank/DDBJ whole genome shotgun (WGS) entry which is preliminary data.</text>
</comment>
<evidence type="ECO:0000313" key="2">
    <source>
        <dbReference type="Proteomes" id="UP001620234"/>
    </source>
</evidence>
<dbReference type="EMBL" id="JBJDPD010000001">
    <property type="protein sequence ID" value="MFK3999836.1"/>
    <property type="molecule type" value="Genomic_DNA"/>
</dbReference>
<proteinExistence type="predicted"/>
<evidence type="ECO:0000313" key="1">
    <source>
        <dbReference type="EMBL" id="MFK3999836.1"/>
    </source>
</evidence>
<organism evidence="1 2">
    <name type="scientific">Psychrobacter namhaensis</name>
    <dbReference type="NCBI Taxonomy" id="292734"/>
    <lineage>
        <taxon>Bacteria</taxon>
        <taxon>Pseudomonadati</taxon>
        <taxon>Pseudomonadota</taxon>
        <taxon>Gammaproteobacteria</taxon>
        <taxon>Moraxellales</taxon>
        <taxon>Moraxellaceae</taxon>
        <taxon>Psychrobacter</taxon>
    </lineage>
</organism>
<name>A0ABW8L4M0_9GAMM</name>
<dbReference type="RefSeq" id="WP_404671681.1">
    <property type="nucleotide sequence ID" value="NZ_JBJDPD010000001.1"/>
</dbReference>
<reference evidence="1 2" key="1">
    <citation type="submission" date="2024-11" db="EMBL/GenBank/DDBJ databases">
        <title>The Natural Products Discovery Center: Release of the First 8490 Sequenced Strains for Exploring Actinobacteria Biosynthetic Diversity.</title>
        <authorList>
            <person name="Kalkreuter E."/>
            <person name="Kautsar S.A."/>
            <person name="Yang D."/>
            <person name="Bader C.D."/>
            <person name="Teijaro C.N."/>
            <person name="Fluegel L."/>
            <person name="Davis C.M."/>
            <person name="Simpson J.R."/>
            <person name="Lauterbach L."/>
            <person name="Steele A.D."/>
            <person name="Gui C."/>
            <person name="Meng S."/>
            <person name="Li G."/>
            <person name="Viehrig K."/>
            <person name="Ye F."/>
            <person name="Su P."/>
            <person name="Kiefer A.F."/>
            <person name="Nichols A."/>
            <person name="Cepeda A.J."/>
            <person name="Yan W."/>
            <person name="Fan B."/>
            <person name="Jiang Y."/>
            <person name="Adhikari A."/>
            <person name="Zheng C.-J."/>
            <person name="Schuster L."/>
            <person name="Cowan T.M."/>
            <person name="Smanski M.J."/>
            <person name="Chevrette M.G."/>
            <person name="De Carvalho L.P.S."/>
            <person name="Shen B."/>
        </authorList>
    </citation>
    <scope>NUCLEOTIDE SEQUENCE [LARGE SCALE GENOMIC DNA]</scope>
    <source>
        <strain evidence="1 2">NPDC077433</strain>
    </source>
</reference>
<dbReference type="Proteomes" id="UP001620234">
    <property type="component" value="Unassembled WGS sequence"/>
</dbReference>
<sequence>MSTPDQDLKAAFALLDISNFKWLTDEDLEDLPPLTKKGSMTIPLNQETFEGMKAKSVFTGHWQTQSRTVMKEKRNFRITVRMYQMGVDKYIEANAVMIKPDTVHKAWDAIKEASAFIMGENEGADWNENACIARVKA</sequence>
<gene>
    <name evidence="1" type="ORF">ACI2I3_00615</name>
</gene>
<accession>A0ABW8L4M0</accession>
<keyword evidence="2" id="KW-1185">Reference proteome</keyword>